<dbReference type="AlphaFoldDB" id="A0A8H3IG91"/>
<feature type="compositionally biased region" description="Acidic residues" evidence="1">
    <location>
        <begin position="614"/>
        <end position="636"/>
    </location>
</feature>
<feature type="compositionally biased region" description="Acidic residues" evidence="1">
    <location>
        <begin position="588"/>
        <end position="598"/>
    </location>
</feature>
<sequence>MSMPGTPTLAATGTSAKMPCKRAAKGVTTSKGKENVDSATSKRRGKKVEPTIDASLKWQPKQSIFEVVPEHDWDNFMALTRKVWLETLDQGIDVGGYRSRVACNDLLSLAIFPWTDPRGVVTTVVREQIPASGNSSDSLDKSSIARRVELAVDKVMESDPMRRQPPLDLVLYRMAQIELKSHPRKKDMSYLEAYLDSKCGKKGKDKKRFFKPYYEVLDGLWRQHDTWPAVQAEYDARSKEVDTAMKTIADIWNPRKATKRSQYEQFDRDEVAAADPSILVPIPDDVIHIITDCDGIVLSFRWPKALQWFFGDDLVEKTAEHIEEYAQHHQPTFPDQARHAMNPYWCRKHPEFQQKAGNREGKVPLGVFHFGCGGEVGKGNKKPMTKPDSKDDKLKPEVIRLREEMMREGVMPWITRAHKLVQGILDPELLTAQMEVMRHYEPELTRPTMDGDPFPLCAILVNPLTTDHRDLSDMRNGMALMTTTGDFGGADLCLRQVAARMGFDAGTITAVRGAEMPHCTTDWQGKARYSIVHTCGEQIKRYANLMDKEGWERPMRSIGEIDGSEKMDPYVLLEEETDKEDGERNEGEEQEEEEEDEAAGTVQKPIEISATPPDSEEEEFEEDSEEEFEEELEEEEKAAAGTMENPIELSATPSPVSKKRKRDP</sequence>
<dbReference type="Gene3D" id="3.60.130.30">
    <property type="match status" value="1"/>
</dbReference>
<dbReference type="Proteomes" id="UP000664521">
    <property type="component" value="Unassembled WGS sequence"/>
</dbReference>
<feature type="region of interest" description="Disordered" evidence="1">
    <location>
        <begin position="558"/>
        <end position="664"/>
    </location>
</feature>
<evidence type="ECO:0000313" key="3">
    <source>
        <dbReference type="Proteomes" id="UP000664521"/>
    </source>
</evidence>
<dbReference type="EMBL" id="CAJPDS010000011">
    <property type="protein sequence ID" value="CAF9912549.1"/>
    <property type="molecule type" value="Genomic_DNA"/>
</dbReference>
<gene>
    <name evidence="2" type="ORF">HETSPECPRED_000969</name>
</gene>
<reference evidence="2" key="1">
    <citation type="submission" date="2021-03" db="EMBL/GenBank/DDBJ databases">
        <authorList>
            <person name="Tagirdzhanova G."/>
        </authorList>
    </citation>
    <scope>NUCLEOTIDE SEQUENCE</scope>
</reference>
<evidence type="ECO:0000256" key="1">
    <source>
        <dbReference type="SAM" id="MobiDB-lite"/>
    </source>
</evidence>
<organism evidence="2 3">
    <name type="scientific">Heterodermia speciosa</name>
    <dbReference type="NCBI Taxonomy" id="116794"/>
    <lineage>
        <taxon>Eukaryota</taxon>
        <taxon>Fungi</taxon>
        <taxon>Dikarya</taxon>
        <taxon>Ascomycota</taxon>
        <taxon>Pezizomycotina</taxon>
        <taxon>Lecanoromycetes</taxon>
        <taxon>OSLEUM clade</taxon>
        <taxon>Lecanoromycetidae</taxon>
        <taxon>Caliciales</taxon>
        <taxon>Physciaceae</taxon>
        <taxon>Heterodermia</taxon>
    </lineage>
</organism>
<keyword evidence="3" id="KW-1185">Reference proteome</keyword>
<protein>
    <submittedName>
        <fullName evidence="2">Uncharacterized protein</fullName>
    </submittedName>
</protein>
<proteinExistence type="predicted"/>
<comment type="caution">
    <text evidence="2">The sequence shown here is derived from an EMBL/GenBank/DDBJ whole genome shotgun (WGS) entry which is preliminary data.</text>
</comment>
<feature type="region of interest" description="Disordered" evidence="1">
    <location>
        <begin position="1"/>
        <end position="48"/>
    </location>
</feature>
<name>A0A8H3IG91_9LECA</name>
<evidence type="ECO:0000313" key="2">
    <source>
        <dbReference type="EMBL" id="CAF9912549.1"/>
    </source>
</evidence>
<accession>A0A8H3IG91</accession>
<dbReference type="OrthoDB" id="4638065at2759"/>